<keyword evidence="3" id="KW-1185">Reference proteome</keyword>
<organism evidence="2 3">
    <name type="scientific">Tanacetum coccineum</name>
    <dbReference type="NCBI Taxonomy" id="301880"/>
    <lineage>
        <taxon>Eukaryota</taxon>
        <taxon>Viridiplantae</taxon>
        <taxon>Streptophyta</taxon>
        <taxon>Embryophyta</taxon>
        <taxon>Tracheophyta</taxon>
        <taxon>Spermatophyta</taxon>
        <taxon>Magnoliopsida</taxon>
        <taxon>eudicotyledons</taxon>
        <taxon>Gunneridae</taxon>
        <taxon>Pentapetalae</taxon>
        <taxon>asterids</taxon>
        <taxon>campanulids</taxon>
        <taxon>Asterales</taxon>
        <taxon>Asteraceae</taxon>
        <taxon>Asteroideae</taxon>
        <taxon>Anthemideae</taxon>
        <taxon>Anthemidinae</taxon>
        <taxon>Tanacetum</taxon>
    </lineage>
</organism>
<proteinExistence type="predicted"/>
<protein>
    <submittedName>
        <fullName evidence="2">Uncharacterized protein</fullName>
    </submittedName>
</protein>
<accession>A0ABQ5J6E1</accession>
<sequence>MNSKRIIVETFRLKNPTPKTPGNSLGKFITQSKLIPPRLRHCRFDPEEKNVDVSLPEYECFYSEGDIRLLEKFLNEDPSSPLPPKEIKTEELKSVKSSVDKS</sequence>
<evidence type="ECO:0000256" key="1">
    <source>
        <dbReference type="SAM" id="MobiDB-lite"/>
    </source>
</evidence>
<feature type="region of interest" description="Disordered" evidence="1">
    <location>
        <begin position="77"/>
        <end position="102"/>
    </location>
</feature>
<comment type="caution">
    <text evidence="2">The sequence shown here is derived from an EMBL/GenBank/DDBJ whole genome shotgun (WGS) entry which is preliminary data.</text>
</comment>
<evidence type="ECO:0000313" key="3">
    <source>
        <dbReference type="Proteomes" id="UP001151760"/>
    </source>
</evidence>
<reference evidence="2" key="2">
    <citation type="submission" date="2022-01" db="EMBL/GenBank/DDBJ databases">
        <authorList>
            <person name="Yamashiro T."/>
            <person name="Shiraishi A."/>
            <person name="Satake H."/>
            <person name="Nakayama K."/>
        </authorList>
    </citation>
    <scope>NUCLEOTIDE SEQUENCE</scope>
</reference>
<name>A0ABQ5J6E1_9ASTR</name>
<feature type="compositionally biased region" description="Basic and acidic residues" evidence="1">
    <location>
        <begin position="85"/>
        <end position="102"/>
    </location>
</feature>
<dbReference type="EMBL" id="BQNB010021506">
    <property type="protein sequence ID" value="GJU07108.1"/>
    <property type="molecule type" value="Genomic_DNA"/>
</dbReference>
<gene>
    <name evidence="2" type="ORF">Tco_1123538</name>
</gene>
<reference evidence="2" key="1">
    <citation type="journal article" date="2022" name="Int. J. Mol. Sci.">
        <title>Draft Genome of Tanacetum Coccineum: Genomic Comparison of Closely Related Tanacetum-Family Plants.</title>
        <authorList>
            <person name="Yamashiro T."/>
            <person name="Shiraishi A."/>
            <person name="Nakayama K."/>
            <person name="Satake H."/>
        </authorList>
    </citation>
    <scope>NUCLEOTIDE SEQUENCE</scope>
</reference>
<evidence type="ECO:0000313" key="2">
    <source>
        <dbReference type="EMBL" id="GJU07108.1"/>
    </source>
</evidence>
<dbReference type="Proteomes" id="UP001151760">
    <property type="component" value="Unassembled WGS sequence"/>
</dbReference>